<feature type="non-terminal residue" evidence="2">
    <location>
        <position position="94"/>
    </location>
</feature>
<feature type="non-terminal residue" evidence="2">
    <location>
        <position position="1"/>
    </location>
</feature>
<reference evidence="2" key="1">
    <citation type="submission" date="2023-10" db="EMBL/GenBank/DDBJ databases">
        <title>Genome assembly of Pristionchus species.</title>
        <authorList>
            <person name="Yoshida K."/>
            <person name="Sommer R.J."/>
        </authorList>
    </citation>
    <scope>NUCLEOTIDE SEQUENCE</scope>
    <source>
        <strain evidence="2">RS5133</strain>
    </source>
</reference>
<keyword evidence="1" id="KW-0472">Membrane</keyword>
<dbReference type="AlphaFoldDB" id="A0AAV5V1H4"/>
<keyword evidence="1" id="KW-0812">Transmembrane</keyword>
<accession>A0AAV5V1H4</accession>
<keyword evidence="1" id="KW-1133">Transmembrane helix</keyword>
<evidence type="ECO:0000313" key="2">
    <source>
        <dbReference type="EMBL" id="GMT12677.1"/>
    </source>
</evidence>
<evidence type="ECO:0000256" key="1">
    <source>
        <dbReference type="SAM" id="Phobius"/>
    </source>
</evidence>
<comment type="caution">
    <text evidence="2">The sequence shown here is derived from an EMBL/GenBank/DDBJ whole genome shotgun (WGS) entry which is preliminary data.</text>
</comment>
<gene>
    <name evidence="3" type="ORF">PFISCL1PPCAC_25618</name>
    <name evidence="2" type="ORF">PFISCL1PPCAC_3974</name>
</gene>
<protein>
    <submittedName>
        <fullName evidence="2">Uncharacterized protein</fullName>
    </submittedName>
</protein>
<organism evidence="2 4">
    <name type="scientific">Pristionchus fissidentatus</name>
    <dbReference type="NCBI Taxonomy" id="1538716"/>
    <lineage>
        <taxon>Eukaryota</taxon>
        <taxon>Metazoa</taxon>
        <taxon>Ecdysozoa</taxon>
        <taxon>Nematoda</taxon>
        <taxon>Chromadorea</taxon>
        <taxon>Rhabditida</taxon>
        <taxon>Rhabditina</taxon>
        <taxon>Diplogasteromorpha</taxon>
        <taxon>Diplogasteroidea</taxon>
        <taxon>Neodiplogasteridae</taxon>
        <taxon>Pristionchus</taxon>
    </lineage>
</organism>
<proteinExistence type="predicted"/>
<sequence length="94" mass="10576">HSFPMTVLLAVGTLLSEDEARYLFIGLGLMLSGALMIPLINCYEKMADERERRDALVVHDECIAPPVCDAIAGEQKVEVPDWKDYFARDKTFES</sequence>
<keyword evidence="4" id="KW-1185">Reference proteome</keyword>
<evidence type="ECO:0000313" key="4">
    <source>
        <dbReference type="Proteomes" id="UP001432322"/>
    </source>
</evidence>
<name>A0AAV5V1H4_9BILA</name>
<dbReference type="EMBL" id="BTSY01000006">
    <property type="protein sequence ID" value="GMT34321.1"/>
    <property type="molecule type" value="Genomic_DNA"/>
</dbReference>
<dbReference type="EMBL" id="BTSY01000002">
    <property type="protein sequence ID" value="GMT12677.1"/>
    <property type="molecule type" value="Genomic_DNA"/>
</dbReference>
<dbReference type="Proteomes" id="UP001432322">
    <property type="component" value="Unassembled WGS sequence"/>
</dbReference>
<feature type="transmembrane region" description="Helical" evidence="1">
    <location>
        <begin position="20"/>
        <end position="43"/>
    </location>
</feature>
<evidence type="ECO:0000313" key="3">
    <source>
        <dbReference type="EMBL" id="GMT34321.1"/>
    </source>
</evidence>